<evidence type="ECO:0000256" key="8">
    <source>
        <dbReference type="ARBA" id="ARBA00048679"/>
    </source>
</evidence>
<dbReference type="Gene3D" id="3.30.200.20">
    <property type="entry name" value="Phosphorylase Kinase, domain 1"/>
    <property type="match status" value="1"/>
</dbReference>
<dbReference type="SUPFAM" id="SSF56112">
    <property type="entry name" value="Protein kinase-like (PK-like)"/>
    <property type="match status" value="1"/>
</dbReference>
<dbReference type="AlphaFoldDB" id="A0A178FS33"/>
<evidence type="ECO:0000256" key="3">
    <source>
        <dbReference type="ARBA" id="ARBA00022679"/>
    </source>
</evidence>
<evidence type="ECO:0000256" key="2">
    <source>
        <dbReference type="ARBA" id="ARBA00022527"/>
    </source>
</evidence>
<dbReference type="GO" id="GO:0000245">
    <property type="term" value="P:spliceosomal complex assembly"/>
    <property type="evidence" value="ECO:0007669"/>
    <property type="project" value="TreeGrafter"/>
</dbReference>
<keyword evidence="2" id="KW-0723">Serine/threonine-protein kinase</keyword>
<proteinExistence type="predicted"/>
<dbReference type="EMBL" id="LHPN01000001">
    <property type="protein sequence ID" value="OAL74473.1"/>
    <property type="molecule type" value="Genomic_DNA"/>
</dbReference>
<dbReference type="Gene3D" id="1.10.510.10">
    <property type="entry name" value="Transferase(Phosphotransferase) domain 1"/>
    <property type="match status" value="2"/>
</dbReference>
<dbReference type="InterPro" id="IPR000719">
    <property type="entry name" value="Prot_kinase_dom"/>
</dbReference>
<evidence type="ECO:0000256" key="4">
    <source>
        <dbReference type="ARBA" id="ARBA00022741"/>
    </source>
</evidence>
<dbReference type="GO" id="GO:0005524">
    <property type="term" value="F:ATP binding"/>
    <property type="evidence" value="ECO:0007669"/>
    <property type="project" value="UniProtKB-UniRule"/>
</dbReference>
<name>A0A178FS33_TRIVO</name>
<dbReference type="GO" id="GO:0004674">
    <property type="term" value="F:protein serine/threonine kinase activity"/>
    <property type="evidence" value="ECO:0007669"/>
    <property type="project" value="UniProtKB-KW"/>
</dbReference>
<dbReference type="InterPro" id="IPR011009">
    <property type="entry name" value="Kinase-like_dom_sf"/>
</dbReference>
<dbReference type="PROSITE" id="PS50011">
    <property type="entry name" value="PROTEIN_KINASE_DOM"/>
    <property type="match status" value="1"/>
</dbReference>
<evidence type="ECO:0000256" key="1">
    <source>
        <dbReference type="ARBA" id="ARBA00012513"/>
    </source>
</evidence>
<dbReference type="OrthoDB" id="4172289at2759"/>
<comment type="catalytic activity">
    <reaction evidence="8">
        <text>L-seryl-[protein] + ATP = O-phospho-L-seryl-[protein] + ADP + H(+)</text>
        <dbReference type="Rhea" id="RHEA:17989"/>
        <dbReference type="Rhea" id="RHEA-COMP:9863"/>
        <dbReference type="Rhea" id="RHEA-COMP:11604"/>
        <dbReference type="ChEBI" id="CHEBI:15378"/>
        <dbReference type="ChEBI" id="CHEBI:29999"/>
        <dbReference type="ChEBI" id="CHEBI:30616"/>
        <dbReference type="ChEBI" id="CHEBI:83421"/>
        <dbReference type="ChEBI" id="CHEBI:456216"/>
        <dbReference type="EC" id="2.7.11.1"/>
    </reaction>
</comment>
<dbReference type="InterPro" id="IPR051334">
    <property type="entry name" value="SRPK"/>
</dbReference>
<evidence type="ECO:0000256" key="7">
    <source>
        <dbReference type="ARBA" id="ARBA00047899"/>
    </source>
</evidence>
<evidence type="ECO:0000313" key="11">
    <source>
        <dbReference type="EMBL" id="OAL74473.1"/>
    </source>
</evidence>
<gene>
    <name evidence="11" type="ORF">A7D00_0065</name>
</gene>
<evidence type="ECO:0000256" key="9">
    <source>
        <dbReference type="PROSITE-ProRule" id="PRU10141"/>
    </source>
</evidence>
<comment type="caution">
    <text evidence="11">The sequence shown here is derived from an EMBL/GenBank/DDBJ whole genome shotgun (WGS) entry which is preliminary data.</text>
</comment>
<dbReference type="Pfam" id="PF00069">
    <property type="entry name" value="Pkinase"/>
    <property type="match status" value="1"/>
</dbReference>
<dbReference type="Proteomes" id="UP000243519">
    <property type="component" value="Unassembled WGS sequence"/>
</dbReference>
<dbReference type="PANTHER" id="PTHR47634">
    <property type="entry name" value="PROTEIN KINASE DOMAIN-CONTAINING PROTEIN-RELATED"/>
    <property type="match status" value="1"/>
</dbReference>
<keyword evidence="3" id="KW-0808">Transferase</keyword>
<keyword evidence="12" id="KW-1185">Reference proteome</keyword>
<dbReference type="SMART" id="SM00220">
    <property type="entry name" value="S_TKc"/>
    <property type="match status" value="1"/>
</dbReference>
<evidence type="ECO:0000256" key="5">
    <source>
        <dbReference type="ARBA" id="ARBA00022777"/>
    </source>
</evidence>
<dbReference type="PROSITE" id="PS00107">
    <property type="entry name" value="PROTEIN_KINASE_ATP"/>
    <property type="match status" value="1"/>
</dbReference>
<evidence type="ECO:0000256" key="6">
    <source>
        <dbReference type="ARBA" id="ARBA00022840"/>
    </source>
</evidence>
<reference evidence="11 12" key="1">
    <citation type="submission" date="2016-05" db="EMBL/GenBank/DDBJ databases">
        <title>Genome sequencing of Trichophyton violaceum CMCC(F)T3l isolated from hair.</title>
        <authorList>
            <person name="Zhan P."/>
            <person name="Tao Y."/>
            <person name="Liu W."/>
        </authorList>
    </citation>
    <scope>NUCLEOTIDE SEQUENCE [LARGE SCALE GENOMIC DNA]</scope>
    <source>
        <strain evidence="12">CMCC(F)T3l</strain>
    </source>
</reference>
<dbReference type="PANTHER" id="PTHR47634:SF9">
    <property type="entry name" value="PROTEIN KINASE DOMAIN-CONTAINING PROTEIN-RELATED"/>
    <property type="match status" value="1"/>
</dbReference>
<comment type="catalytic activity">
    <reaction evidence="7">
        <text>L-threonyl-[protein] + ATP = O-phospho-L-threonyl-[protein] + ADP + H(+)</text>
        <dbReference type="Rhea" id="RHEA:46608"/>
        <dbReference type="Rhea" id="RHEA-COMP:11060"/>
        <dbReference type="Rhea" id="RHEA-COMP:11605"/>
        <dbReference type="ChEBI" id="CHEBI:15378"/>
        <dbReference type="ChEBI" id="CHEBI:30013"/>
        <dbReference type="ChEBI" id="CHEBI:30616"/>
        <dbReference type="ChEBI" id="CHEBI:61977"/>
        <dbReference type="ChEBI" id="CHEBI:456216"/>
        <dbReference type="EC" id="2.7.11.1"/>
    </reaction>
</comment>
<evidence type="ECO:0000259" key="10">
    <source>
        <dbReference type="PROSITE" id="PS50011"/>
    </source>
</evidence>
<accession>A0A178FS33</accession>
<dbReference type="GO" id="GO:0050684">
    <property type="term" value="P:regulation of mRNA processing"/>
    <property type="evidence" value="ECO:0007669"/>
    <property type="project" value="TreeGrafter"/>
</dbReference>
<sequence>MLLMSRQRANLAVAAFLRLGRRALSQSVESAHDFTGHSFESLDPSLKARLFSSRYQVLSKLGYGANSTVWFCRDLLQRRYAALKVYICSAGAERECNVLRHLESLKSSHPGEAKVRTMLDAFTADGPSGRHQCLVHEPLLTSISHLQASLPNQRLTEQVLKLLLKELLVTLDYLHTEAQVIHTDIQSKNIMIGTNQPSLFEEWKAQAVQGPTPRKNVPGHVVYRSRRYNIEEGRGTWGLPLFSDFGQARIGPGDHEDIWNLGALIWELFENYYMFQDRGPDGEYSEAHLLASMIALLGPPPSQFLKRSDKSLRFWDESGNWRGLAEIADVSFEESELYLEGRNKDIFIQFVRKMVRWEPNEMQTA</sequence>
<feature type="binding site" evidence="9">
    <location>
        <position position="84"/>
    </location>
    <ligand>
        <name>ATP</name>
        <dbReference type="ChEBI" id="CHEBI:30616"/>
    </ligand>
</feature>
<evidence type="ECO:0000313" key="12">
    <source>
        <dbReference type="Proteomes" id="UP000243519"/>
    </source>
</evidence>
<protein>
    <recommendedName>
        <fullName evidence="1">non-specific serine/threonine protein kinase</fullName>
        <ecNumber evidence="1">2.7.11.1</ecNumber>
    </recommendedName>
</protein>
<organism evidence="11 12">
    <name type="scientific">Trichophyton violaceum</name>
    <dbReference type="NCBI Taxonomy" id="34388"/>
    <lineage>
        <taxon>Eukaryota</taxon>
        <taxon>Fungi</taxon>
        <taxon>Dikarya</taxon>
        <taxon>Ascomycota</taxon>
        <taxon>Pezizomycotina</taxon>
        <taxon>Eurotiomycetes</taxon>
        <taxon>Eurotiomycetidae</taxon>
        <taxon>Onygenales</taxon>
        <taxon>Arthrodermataceae</taxon>
        <taxon>Trichophyton</taxon>
    </lineage>
</organism>
<dbReference type="EC" id="2.7.11.1" evidence="1"/>
<keyword evidence="5 11" id="KW-0418">Kinase</keyword>
<feature type="domain" description="Protein kinase" evidence="10">
    <location>
        <begin position="55"/>
        <end position="365"/>
    </location>
</feature>
<dbReference type="InterPro" id="IPR017441">
    <property type="entry name" value="Protein_kinase_ATP_BS"/>
</dbReference>
<keyword evidence="4 9" id="KW-0547">Nucleotide-binding</keyword>
<keyword evidence="6 9" id="KW-0067">ATP-binding</keyword>